<dbReference type="PROSITE" id="PS50096">
    <property type="entry name" value="IQ"/>
    <property type="match status" value="4"/>
</dbReference>
<keyword evidence="1" id="KW-0112">Calmodulin-binding</keyword>
<evidence type="ECO:0000256" key="4">
    <source>
        <dbReference type="PROSITE-ProRule" id="PRU00023"/>
    </source>
</evidence>
<dbReference type="GO" id="GO:0006357">
    <property type="term" value="P:regulation of transcription by RNA polymerase II"/>
    <property type="evidence" value="ECO:0007669"/>
    <property type="project" value="TreeGrafter"/>
</dbReference>
<proteinExistence type="predicted"/>
<evidence type="ECO:0000313" key="5">
    <source>
        <dbReference type="EMBL" id="VFQ76258.1"/>
    </source>
</evidence>
<dbReference type="SMART" id="SM00015">
    <property type="entry name" value="IQ"/>
    <property type="match status" value="3"/>
</dbReference>
<dbReference type="Gene3D" id="1.20.5.190">
    <property type="match status" value="1"/>
</dbReference>
<sequence length="799" mass="89977">MLIYACNRSLEHIVLVHYRETQELQGSPVTPGTSNFSSAFSDPSFPLLLSEESESAFECTNQSGKQACLELNGNMTIQNHQQTLHDINTLDWDELLAPDDPSKLQSTQEVVANASPWQQHQYEANSFKLIDNSLSAETLAVGYIDNLPGQISVSNSLHFIIPNDVMLQSVNAPVTSYSERNDFDDLSKVGLQGQDSFGRWMNYLIAADSPGFVGDLSPETATSDGYQSLESQSIKEQLSAHEQIFNITDVSPAWAFSTEETKVLLIGHFHGGQPQLASANLVCVCGDAHVPAELIQSGVYQILLSPHRPGLVNLFLSFDGSKPISQVIAFEFRAPLIHKKSTAPSEVLWHWEELRVQLRLAHLLFTTPKSLEISSSPVPQDALRCAKTFTHKCSQITRSWAFLTKSINNNELPFPQAKEDLFELSLRNKLLEWLLERILEGCKIPERDEQGQSVIHLCAILGYTWAVYPYKWSGLSVDYRDKFGWTALHWAAYYGREKMVAVLLAAGAKASMVTDPNSETPDGLTAADLASKNGYEGLGAYLAEKALVAQFNDMTLAGNASGSLQTAAAAESDNVTSGDLELNDTLAAYRTAADVASRIQAAFRERSFKLRRKAVESSTPEIEARSIIAAMKIQHAFRKHETRKRLAAVARIQYTFRTWKIRKDFLNMRRQAVKIQAMFRGFQVRKQYRKITWSVGVLEKAILRWRLKRKGFRGLQVPATIESQEKEDCNVEEGEEDFFRASRKQAEERVERAVVRVQSMFRSKKAQGEYRRMKLQHNSAWLQYYEEECLDPDTHMEQK</sequence>
<keyword evidence="2" id="KW-0346">Stress response</keyword>
<dbReference type="Gene3D" id="1.25.40.20">
    <property type="entry name" value="Ankyrin repeat-containing domain"/>
    <property type="match status" value="1"/>
</dbReference>
<reference evidence="5 6" key="1">
    <citation type="submission" date="2018-04" db="EMBL/GenBank/DDBJ databases">
        <authorList>
            <person name="Vogel A."/>
        </authorList>
    </citation>
    <scope>NUCLEOTIDE SEQUENCE [LARGE SCALE GENOMIC DNA]</scope>
</reference>
<dbReference type="SUPFAM" id="SSF48403">
    <property type="entry name" value="Ankyrin repeat"/>
    <property type="match status" value="1"/>
</dbReference>
<dbReference type="GO" id="GO:0005634">
    <property type="term" value="C:nucleus"/>
    <property type="evidence" value="ECO:0007669"/>
    <property type="project" value="TreeGrafter"/>
</dbReference>
<dbReference type="InterPro" id="IPR036770">
    <property type="entry name" value="Ankyrin_rpt-contain_sf"/>
</dbReference>
<keyword evidence="6" id="KW-1185">Reference proteome</keyword>
<dbReference type="OrthoDB" id="407555at2759"/>
<dbReference type="SMART" id="SM00248">
    <property type="entry name" value="ANK"/>
    <property type="match status" value="1"/>
</dbReference>
<dbReference type="Pfam" id="PF12796">
    <property type="entry name" value="Ank_2"/>
    <property type="match status" value="1"/>
</dbReference>
<dbReference type="EMBL" id="OOIL02001512">
    <property type="protein sequence ID" value="VFQ76258.1"/>
    <property type="molecule type" value="Genomic_DNA"/>
</dbReference>
<dbReference type="Gene3D" id="2.60.40.10">
    <property type="entry name" value="Immunoglobulins"/>
    <property type="match status" value="1"/>
</dbReference>
<accession>A0A484LJV3</accession>
<dbReference type="Proteomes" id="UP000595140">
    <property type="component" value="Unassembled WGS sequence"/>
</dbReference>
<protein>
    <submittedName>
        <fullName evidence="5">Uncharacterized protein</fullName>
    </submittedName>
</protein>
<dbReference type="PROSITE" id="PS50088">
    <property type="entry name" value="ANK_REPEAT"/>
    <property type="match status" value="1"/>
</dbReference>
<dbReference type="PROSITE" id="PS50297">
    <property type="entry name" value="ANK_REP_REGION"/>
    <property type="match status" value="1"/>
</dbReference>
<name>A0A484LJV3_9ASTE</name>
<evidence type="ECO:0000313" key="6">
    <source>
        <dbReference type="Proteomes" id="UP000595140"/>
    </source>
</evidence>
<dbReference type="InterPro" id="IPR000048">
    <property type="entry name" value="IQ_motif_EF-hand-BS"/>
</dbReference>
<dbReference type="InterPro" id="IPR002110">
    <property type="entry name" value="Ankyrin_rpt"/>
</dbReference>
<evidence type="ECO:0000256" key="3">
    <source>
        <dbReference type="ARBA" id="ARBA00023043"/>
    </source>
</evidence>
<gene>
    <name evidence="5" type="ORF">CCAM_LOCUS18034</name>
</gene>
<dbReference type="GO" id="GO:0003712">
    <property type="term" value="F:transcription coregulator activity"/>
    <property type="evidence" value="ECO:0007669"/>
    <property type="project" value="TreeGrafter"/>
</dbReference>
<dbReference type="CDD" id="cd23767">
    <property type="entry name" value="IQCD"/>
    <property type="match status" value="1"/>
</dbReference>
<dbReference type="Pfam" id="PF00612">
    <property type="entry name" value="IQ"/>
    <property type="match status" value="1"/>
</dbReference>
<dbReference type="AlphaFoldDB" id="A0A484LJV3"/>
<feature type="repeat" description="ANK" evidence="4">
    <location>
        <begin position="483"/>
        <end position="515"/>
    </location>
</feature>
<dbReference type="GO" id="GO:0003690">
    <property type="term" value="F:double-stranded DNA binding"/>
    <property type="evidence" value="ECO:0007669"/>
    <property type="project" value="TreeGrafter"/>
</dbReference>
<dbReference type="InterPro" id="IPR014756">
    <property type="entry name" value="Ig_E-set"/>
</dbReference>
<evidence type="ECO:0000256" key="1">
    <source>
        <dbReference type="ARBA" id="ARBA00022860"/>
    </source>
</evidence>
<dbReference type="SUPFAM" id="SSF81296">
    <property type="entry name" value="E set domains"/>
    <property type="match status" value="1"/>
</dbReference>
<dbReference type="PANTHER" id="PTHR23335">
    <property type="entry name" value="CALMODULIN-BINDING TRANSCRIPTION ACTIVATOR CAMTA"/>
    <property type="match status" value="1"/>
</dbReference>
<dbReference type="GO" id="GO:0005516">
    <property type="term" value="F:calmodulin binding"/>
    <property type="evidence" value="ECO:0007669"/>
    <property type="project" value="UniProtKB-KW"/>
</dbReference>
<dbReference type="InterPro" id="IPR013783">
    <property type="entry name" value="Ig-like_fold"/>
</dbReference>
<dbReference type="PANTHER" id="PTHR23335:SF3">
    <property type="entry name" value="CALMODULIN-BINDING TRANSCRIPTION ACTIVATOR 5"/>
    <property type="match status" value="1"/>
</dbReference>
<keyword evidence="3 4" id="KW-0040">ANK repeat</keyword>
<organism evidence="5 6">
    <name type="scientific">Cuscuta campestris</name>
    <dbReference type="NCBI Taxonomy" id="132261"/>
    <lineage>
        <taxon>Eukaryota</taxon>
        <taxon>Viridiplantae</taxon>
        <taxon>Streptophyta</taxon>
        <taxon>Embryophyta</taxon>
        <taxon>Tracheophyta</taxon>
        <taxon>Spermatophyta</taxon>
        <taxon>Magnoliopsida</taxon>
        <taxon>eudicotyledons</taxon>
        <taxon>Gunneridae</taxon>
        <taxon>Pentapetalae</taxon>
        <taxon>asterids</taxon>
        <taxon>lamiids</taxon>
        <taxon>Solanales</taxon>
        <taxon>Convolvulaceae</taxon>
        <taxon>Cuscuteae</taxon>
        <taxon>Cuscuta</taxon>
        <taxon>Cuscuta subgen. Grammica</taxon>
        <taxon>Cuscuta sect. Cleistogrammica</taxon>
    </lineage>
</organism>
<evidence type="ECO:0000256" key="2">
    <source>
        <dbReference type="ARBA" id="ARBA00023016"/>
    </source>
</evidence>